<dbReference type="Gene3D" id="3.30.70.660">
    <property type="entry name" value="Pseudouridine synthase I, catalytic domain, C-terminal subdomain"/>
    <property type="match status" value="1"/>
</dbReference>
<dbReference type="FunFam" id="3.30.70.580:FF:000001">
    <property type="entry name" value="tRNA pseudouridine synthase A"/>
    <property type="match status" value="1"/>
</dbReference>
<dbReference type="PANTHER" id="PTHR11142:SF0">
    <property type="entry name" value="TRNA PSEUDOURIDINE SYNTHASE-LIKE 1"/>
    <property type="match status" value="1"/>
</dbReference>
<accession>A0A1J5S3Z3</accession>
<dbReference type="EMBL" id="MLJW01000148">
    <property type="protein sequence ID" value="OIQ96467.1"/>
    <property type="molecule type" value="Genomic_DNA"/>
</dbReference>
<evidence type="ECO:0000256" key="2">
    <source>
        <dbReference type="ARBA" id="ARBA00022694"/>
    </source>
</evidence>
<dbReference type="InterPro" id="IPR020095">
    <property type="entry name" value="PsdUridine_synth_TruA_C"/>
</dbReference>
<feature type="domain" description="Pseudouridine synthase I TruA alpha/beta" evidence="4">
    <location>
        <begin position="8"/>
        <end position="102"/>
    </location>
</feature>
<evidence type="ECO:0000313" key="5">
    <source>
        <dbReference type="EMBL" id="OIQ96467.1"/>
    </source>
</evidence>
<evidence type="ECO:0000259" key="4">
    <source>
        <dbReference type="Pfam" id="PF01416"/>
    </source>
</evidence>
<dbReference type="HAMAP" id="MF_00171">
    <property type="entry name" value="TruA"/>
    <property type="match status" value="1"/>
</dbReference>
<dbReference type="GO" id="GO:0031119">
    <property type="term" value="P:tRNA pseudouridine synthesis"/>
    <property type="evidence" value="ECO:0007669"/>
    <property type="project" value="TreeGrafter"/>
</dbReference>
<dbReference type="GO" id="GO:0003723">
    <property type="term" value="F:RNA binding"/>
    <property type="evidence" value="ECO:0007669"/>
    <property type="project" value="InterPro"/>
</dbReference>
<dbReference type="InterPro" id="IPR020094">
    <property type="entry name" value="TruA/RsuA/RluB/E/F_N"/>
</dbReference>
<dbReference type="InterPro" id="IPR020097">
    <property type="entry name" value="PsdUridine_synth_TruA_a/b_dom"/>
</dbReference>
<comment type="caution">
    <text evidence="5">The sequence shown here is derived from an EMBL/GenBank/DDBJ whole genome shotgun (WGS) entry which is preliminary data.</text>
</comment>
<keyword evidence="3 5" id="KW-0413">Isomerase</keyword>
<keyword evidence="2" id="KW-0819">tRNA processing</keyword>
<dbReference type="InterPro" id="IPR020103">
    <property type="entry name" value="PsdUridine_synth_cat_dom_sf"/>
</dbReference>
<reference evidence="5" key="1">
    <citation type="submission" date="2016-10" db="EMBL/GenBank/DDBJ databases">
        <title>Sequence of Gallionella enrichment culture.</title>
        <authorList>
            <person name="Poehlein A."/>
            <person name="Muehling M."/>
            <person name="Daniel R."/>
        </authorList>
    </citation>
    <scope>NUCLEOTIDE SEQUENCE</scope>
</reference>
<sequence length="258" mass="28599">MRIALGVEYDGNGYNGWQSQPDVPNVQDALQAALGEIAGTNIAILAAGRTDTGVHALEQVVHFDTDADRPLTAWVRGTNAVLPKDIAVLWAHPVPDEFHARFSAQARSYQYVLVNRPSRSGVHHGKVGWFHLPLDIAAMQSAARFLLGEHDFSAFRSSQCQARTPVKNLASLDIRRLGDTIIFDLTANAFLHHMVRNILGCLLYVGKGKYPPQWVREVLEGRDRKFAAPTFAPDGLYLRHITYDAKWGLPQGTMSPCF</sequence>
<comment type="similarity">
    <text evidence="1">Belongs to the tRNA pseudouridine synthase TruA family.</text>
</comment>
<dbReference type="AlphaFoldDB" id="A0A1J5S3Z3"/>
<dbReference type="Gene3D" id="3.30.70.580">
    <property type="entry name" value="Pseudouridine synthase I, catalytic domain, N-terminal subdomain"/>
    <property type="match status" value="1"/>
</dbReference>
<dbReference type="PIRSF" id="PIRSF001430">
    <property type="entry name" value="tRNA_psdUrid_synth"/>
    <property type="match status" value="1"/>
</dbReference>
<protein>
    <submittedName>
        <fullName evidence="5">tRNA pseudouridine synthase A</fullName>
        <ecNumber evidence="5">5.4.99.12</ecNumber>
    </submittedName>
</protein>
<organism evidence="5">
    <name type="scientific">mine drainage metagenome</name>
    <dbReference type="NCBI Taxonomy" id="410659"/>
    <lineage>
        <taxon>unclassified sequences</taxon>
        <taxon>metagenomes</taxon>
        <taxon>ecological metagenomes</taxon>
    </lineage>
</organism>
<dbReference type="NCBIfam" id="TIGR00071">
    <property type="entry name" value="hisT_truA"/>
    <property type="match status" value="1"/>
</dbReference>
<dbReference type="InterPro" id="IPR001406">
    <property type="entry name" value="PsdUridine_synth_TruA"/>
</dbReference>
<name>A0A1J5S3Z3_9ZZZZ</name>
<dbReference type="Pfam" id="PF01416">
    <property type="entry name" value="PseudoU_synth_1"/>
    <property type="match status" value="2"/>
</dbReference>
<gene>
    <name evidence="5" type="primary">truA_8</name>
    <name evidence="5" type="ORF">GALL_215080</name>
</gene>
<evidence type="ECO:0000256" key="3">
    <source>
        <dbReference type="ARBA" id="ARBA00023235"/>
    </source>
</evidence>
<dbReference type="EC" id="5.4.99.12" evidence="5"/>
<dbReference type="PANTHER" id="PTHR11142">
    <property type="entry name" value="PSEUDOURIDYLATE SYNTHASE"/>
    <property type="match status" value="1"/>
</dbReference>
<proteinExistence type="inferred from homology"/>
<dbReference type="SUPFAM" id="SSF55120">
    <property type="entry name" value="Pseudouridine synthase"/>
    <property type="match status" value="1"/>
</dbReference>
<dbReference type="GO" id="GO:0160147">
    <property type="term" value="F:tRNA pseudouridine(38-40) synthase activity"/>
    <property type="evidence" value="ECO:0007669"/>
    <property type="project" value="UniProtKB-EC"/>
</dbReference>
<dbReference type="CDD" id="cd02570">
    <property type="entry name" value="PseudoU_synth_EcTruA"/>
    <property type="match status" value="1"/>
</dbReference>
<feature type="domain" description="Pseudouridine synthase I TruA alpha/beta" evidence="4">
    <location>
        <begin position="142"/>
        <end position="244"/>
    </location>
</feature>
<evidence type="ECO:0000256" key="1">
    <source>
        <dbReference type="ARBA" id="ARBA00009375"/>
    </source>
</evidence>